<evidence type="ECO:0000313" key="10">
    <source>
        <dbReference type="EMBL" id="TYP79823.1"/>
    </source>
</evidence>
<feature type="transmembrane region" description="Helical" evidence="7">
    <location>
        <begin position="455"/>
        <end position="475"/>
    </location>
</feature>
<dbReference type="InterPro" id="IPR011990">
    <property type="entry name" value="TPR-like_helical_dom_sf"/>
</dbReference>
<keyword evidence="8" id="KW-0732">Signal</keyword>
<evidence type="ECO:0000256" key="2">
    <source>
        <dbReference type="ARBA" id="ARBA00022692"/>
    </source>
</evidence>
<dbReference type="OrthoDB" id="9799230at2"/>
<feature type="transmembrane region" description="Helical" evidence="7">
    <location>
        <begin position="521"/>
        <end position="542"/>
    </location>
</feature>
<evidence type="ECO:0000256" key="1">
    <source>
        <dbReference type="ARBA" id="ARBA00004141"/>
    </source>
</evidence>
<evidence type="ECO:0000256" key="6">
    <source>
        <dbReference type="PROSITE-ProRule" id="PRU00504"/>
    </source>
</evidence>
<protein>
    <submittedName>
        <fullName evidence="10">NHL repeat-containing protein</fullName>
    </submittedName>
</protein>
<dbReference type="InterPro" id="IPR011042">
    <property type="entry name" value="6-blade_b-propeller_TolB-like"/>
</dbReference>
<feature type="domain" description="Yip1" evidence="9">
    <location>
        <begin position="502"/>
        <end position="669"/>
    </location>
</feature>
<feature type="repeat" description="NHL" evidence="6">
    <location>
        <begin position="62"/>
        <end position="94"/>
    </location>
</feature>
<keyword evidence="5 7" id="KW-0472">Membrane</keyword>
<dbReference type="CDD" id="cd05819">
    <property type="entry name" value="NHL"/>
    <property type="match status" value="1"/>
</dbReference>
<keyword evidence="2 7" id="KW-0812">Transmembrane</keyword>
<keyword evidence="11" id="KW-1185">Reference proteome</keyword>
<feature type="transmembrane region" description="Helical" evidence="7">
    <location>
        <begin position="622"/>
        <end position="642"/>
    </location>
</feature>
<proteinExistence type="predicted"/>
<feature type="transmembrane region" description="Helical" evidence="7">
    <location>
        <begin position="562"/>
        <end position="581"/>
    </location>
</feature>
<sequence>MRMRKITGLLLATALLTACLAAPAAAEEPDHTYNYSYWREAEPAPLPYTAERTINGSDLGIGEFLNPQDVYVSSDGHIFIADTDNNRVVHLDETGDLAGVFDGFDNEGKADAFNKPHGVFVDRNKDVYVADTQNGRVVRLNESGKLLQIYGPPVSSVIPRDFQYFPNKVSVDRTGRIYVVAKGAYEGVMEFDGQGDFRGYVGTNKVRFSPADLFWKRLATKEQSSRMQLFLPVEFANLDLDDRGFMYVVSSEANAAAPIKRLNPGGEDVLRREGYFDPVGDVAALRVSGDQQEAVANAGSSTFGDVAADVSGMYSGLDTRRGRIFTYNRDGSLLYQFGGFGMTDEAFVNPTAIDAQGDRMIVLDAGLNRLVIFSSTRYGALIRTGVKAHFAGRSDEAARTWEQVLQLNANFDIAYIGIGKALLKKGENKTAMAYFKNGNNRKYYSESLDRYRSEYVWNHFGVIMSSAIGLLAATIGGRVYWRRRKPAVHYIDNGVWTTPLRTIVRPFSGFWEMKYEQKGRAWIALAILLLLVITMIVKRQYAGFVVNFNKPDELNSLDELKFIVLPFLLFCVSNWSLTTLMDGEGKFRDIVTAVGYAMLPLVLIFLPQTLLSNLVTLGEAPFYYLLDTIAYLWFGWLLFVGTMTVHQYSIGKTVLTLALTAFVMAFIVFLGLLCFSLLQQMLLFVKSLYREILVRW</sequence>
<evidence type="ECO:0000313" key="11">
    <source>
        <dbReference type="Proteomes" id="UP000323257"/>
    </source>
</evidence>
<dbReference type="Pfam" id="PF01436">
    <property type="entry name" value="NHL"/>
    <property type="match status" value="2"/>
</dbReference>
<evidence type="ECO:0000256" key="8">
    <source>
        <dbReference type="SAM" id="SignalP"/>
    </source>
</evidence>
<comment type="subcellular location">
    <subcellularLocation>
        <location evidence="1">Membrane</location>
        <topology evidence="1">Multi-pass membrane protein</topology>
    </subcellularLocation>
</comment>
<evidence type="ECO:0000256" key="5">
    <source>
        <dbReference type="ARBA" id="ARBA00023136"/>
    </source>
</evidence>
<feature type="chain" id="PRO_5024438070" evidence="8">
    <location>
        <begin position="27"/>
        <end position="696"/>
    </location>
</feature>
<dbReference type="SUPFAM" id="SSF48452">
    <property type="entry name" value="TPR-like"/>
    <property type="match status" value="1"/>
</dbReference>
<dbReference type="Proteomes" id="UP000323257">
    <property type="component" value="Unassembled WGS sequence"/>
</dbReference>
<keyword evidence="3" id="KW-0677">Repeat</keyword>
<reference evidence="10 11" key="1">
    <citation type="submission" date="2019-07" db="EMBL/GenBank/DDBJ databases">
        <title>Genomic Encyclopedia of Type Strains, Phase III (KMG-III): the genomes of soil and plant-associated and newly described type strains.</title>
        <authorList>
            <person name="Whitman W."/>
        </authorList>
    </citation>
    <scope>NUCLEOTIDE SEQUENCE [LARGE SCALE GENOMIC DNA]</scope>
    <source>
        <strain evidence="10 11">BL24</strain>
    </source>
</reference>
<dbReference type="SUPFAM" id="SSF101898">
    <property type="entry name" value="NHL repeat"/>
    <property type="match status" value="1"/>
</dbReference>
<feature type="transmembrane region" description="Helical" evidence="7">
    <location>
        <begin position="654"/>
        <end position="678"/>
    </location>
</feature>
<feature type="transmembrane region" description="Helical" evidence="7">
    <location>
        <begin position="593"/>
        <end position="610"/>
    </location>
</feature>
<evidence type="ECO:0000259" key="9">
    <source>
        <dbReference type="Pfam" id="PF04893"/>
    </source>
</evidence>
<accession>A0A5S5CLJ0</accession>
<dbReference type="Gene3D" id="1.25.40.10">
    <property type="entry name" value="Tetratricopeptide repeat domain"/>
    <property type="match status" value="1"/>
</dbReference>
<dbReference type="Gene3D" id="2.120.10.30">
    <property type="entry name" value="TolB, C-terminal domain"/>
    <property type="match status" value="1"/>
</dbReference>
<gene>
    <name evidence="10" type="ORF">BCM02_101944</name>
</gene>
<dbReference type="InterPro" id="IPR001258">
    <property type="entry name" value="NHL_repeat"/>
</dbReference>
<organism evidence="10 11">
    <name type="scientific">Paenibacillus methanolicus</name>
    <dbReference type="NCBI Taxonomy" id="582686"/>
    <lineage>
        <taxon>Bacteria</taxon>
        <taxon>Bacillati</taxon>
        <taxon>Bacillota</taxon>
        <taxon>Bacilli</taxon>
        <taxon>Bacillales</taxon>
        <taxon>Paenibacillaceae</taxon>
        <taxon>Paenibacillus</taxon>
    </lineage>
</organism>
<dbReference type="InterPro" id="IPR006977">
    <property type="entry name" value="Yip1_dom"/>
</dbReference>
<dbReference type="AlphaFoldDB" id="A0A5S5CLJ0"/>
<dbReference type="InterPro" id="IPR050952">
    <property type="entry name" value="TRIM-NHL_E3_ligases"/>
</dbReference>
<name>A0A5S5CLJ0_9BACL</name>
<dbReference type="GO" id="GO:0016020">
    <property type="term" value="C:membrane"/>
    <property type="evidence" value="ECO:0007669"/>
    <property type="project" value="UniProtKB-SubCell"/>
</dbReference>
<evidence type="ECO:0000256" key="3">
    <source>
        <dbReference type="ARBA" id="ARBA00022737"/>
    </source>
</evidence>
<feature type="signal peptide" evidence="8">
    <location>
        <begin position="1"/>
        <end position="26"/>
    </location>
</feature>
<dbReference type="PROSITE" id="PS51125">
    <property type="entry name" value="NHL"/>
    <property type="match status" value="2"/>
</dbReference>
<dbReference type="Pfam" id="PF04893">
    <property type="entry name" value="Yip1"/>
    <property type="match status" value="1"/>
</dbReference>
<evidence type="ECO:0000256" key="4">
    <source>
        <dbReference type="ARBA" id="ARBA00022989"/>
    </source>
</evidence>
<keyword evidence="4 7" id="KW-1133">Transmembrane helix</keyword>
<dbReference type="PANTHER" id="PTHR24104">
    <property type="entry name" value="E3 UBIQUITIN-PROTEIN LIGASE NHLRC1-RELATED"/>
    <property type="match status" value="1"/>
</dbReference>
<comment type="caution">
    <text evidence="10">The sequence shown here is derived from an EMBL/GenBank/DDBJ whole genome shotgun (WGS) entry which is preliminary data.</text>
</comment>
<dbReference type="PROSITE" id="PS51257">
    <property type="entry name" value="PROKAR_LIPOPROTEIN"/>
    <property type="match status" value="1"/>
</dbReference>
<dbReference type="EMBL" id="VNHS01000001">
    <property type="protein sequence ID" value="TYP79823.1"/>
    <property type="molecule type" value="Genomic_DNA"/>
</dbReference>
<feature type="repeat" description="NHL" evidence="6">
    <location>
        <begin position="104"/>
        <end position="143"/>
    </location>
</feature>
<evidence type="ECO:0000256" key="7">
    <source>
        <dbReference type="SAM" id="Phobius"/>
    </source>
</evidence>